<keyword evidence="2" id="KW-1185">Reference proteome</keyword>
<proteinExistence type="predicted"/>
<evidence type="ECO:0000313" key="1">
    <source>
        <dbReference type="EMBL" id="MBO2009536.1"/>
    </source>
</evidence>
<protein>
    <recommendedName>
        <fullName evidence="3">GNAT family N-acetyltransferase</fullName>
    </recommendedName>
</protein>
<reference evidence="1 2" key="1">
    <citation type="submission" date="2021-03" db="EMBL/GenBank/DDBJ databases">
        <authorList>
            <person name="Kim M.K."/>
        </authorList>
    </citation>
    <scope>NUCLEOTIDE SEQUENCE [LARGE SCALE GENOMIC DNA]</scope>
    <source>
        <strain evidence="1 2">BT442</strain>
    </source>
</reference>
<dbReference type="EMBL" id="JAGETZ010000004">
    <property type="protein sequence ID" value="MBO2009536.1"/>
    <property type="molecule type" value="Genomic_DNA"/>
</dbReference>
<sequence>MRQFSAEEQEKFGVGEAANWNSKAGGEIYAAPNSDIHWLLRHLAWDSNYFGTPTFRLFTSLFGPEATSIELIKSATALRQHLIKSYQDYYAFSVVPAEDVKLLQALTGSGWRLVETRLTYYRNNLSTFEYPRFPVREARMDEAVLIGQVSASARNLYDRFHADTWFGNARADAYLAHYAENTVARNLASTVLVPNVPGLPVDSFLAISDLITDGIALGGQLSRVLLTAVGTANRGWHVKLVAETLHRAKELGHEAVLMTTQATNHAVFRTCDKLGFRLGAASHVLSSHSC</sequence>
<comment type="caution">
    <text evidence="1">The sequence shown here is derived from an EMBL/GenBank/DDBJ whole genome shotgun (WGS) entry which is preliminary data.</text>
</comment>
<accession>A0ABS3QE61</accession>
<organism evidence="1 2">
    <name type="scientific">Hymenobacter negativus</name>
    <dbReference type="NCBI Taxonomy" id="2795026"/>
    <lineage>
        <taxon>Bacteria</taxon>
        <taxon>Pseudomonadati</taxon>
        <taxon>Bacteroidota</taxon>
        <taxon>Cytophagia</taxon>
        <taxon>Cytophagales</taxon>
        <taxon>Hymenobacteraceae</taxon>
        <taxon>Hymenobacter</taxon>
    </lineage>
</organism>
<name>A0ABS3QE61_9BACT</name>
<evidence type="ECO:0008006" key="3">
    <source>
        <dbReference type="Google" id="ProtNLM"/>
    </source>
</evidence>
<dbReference type="Gene3D" id="3.40.630.30">
    <property type="match status" value="1"/>
</dbReference>
<evidence type="ECO:0000313" key="2">
    <source>
        <dbReference type="Proteomes" id="UP000664369"/>
    </source>
</evidence>
<dbReference type="RefSeq" id="WP_208175166.1">
    <property type="nucleotide sequence ID" value="NZ_JAGETZ010000004.1"/>
</dbReference>
<gene>
    <name evidence="1" type="ORF">J4E00_10775</name>
</gene>
<dbReference type="Proteomes" id="UP000664369">
    <property type="component" value="Unassembled WGS sequence"/>
</dbReference>